<organism evidence="10 11">
    <name type="scientific">Citrullus colocynthis</name>
    <name type="common">colocynth</name>
    <dbReference type="NCBI Taxonomy" id="252529"/>
    <lineage>
        <taxon>Eukaryota</taxon>
        <taxon>Viridiplantae</taxon>
        <taxon>Streptophyta</taxon>
        <taxon>Embryophyta</taxon>
        <taxon>Tracheophyta</taxon>
        <taxon>Spermatophyta</taxon>
        <taxon>Magnoliopsida</taxon>
        <taxon>eudicotyledons</taxon>
        <taxon>Gunneridae</taxon>
        <taxon>Pentapetalae</taxon>
        <taxon>rosids</taxon>
        <taxon>fabids</taxon>
        <taxon>Cucurbitales</taxon>
        <taxon>Cucurbitaceae</taxon>
        <taxon>Benincaseae</taxon>
        <taxon>Citrullus</taxon>
    </lineage>
</organism>
<comment type="cofactor">
    <cofactor evidence="1">
        <name>pyridoxal 5'-phosphate</name>
        <dbReference type="ChEBI" id="CHEBI:597326"/>
    </cofactor>
</comment>
<feature type="domain" description="Orn/DAP/Arg decarboxylase 2 N-terminal" evidence="9">
    <location>
        <begin position="59"/>
        <end position="111"/>
    </location>
</feature>
<dbReference type="InterPro" id="IPR002433">
    <property type="entry name" value="Orn_de-COase"/>
</dbReference>
<protein>
    <recommendedName>
        <fullName evidence="6">ornithine decarboxylase</fullName>
        <ecNumber evidence="6">4.1.1.17</ecNumber>
    </recommendedName>
</protein>
<evidence type="ECO:0000256" key="4">
    <source>
        <dbReference type="ARBA" id="ARBA00023239"/>
    </source>
</evidence>
<evidence type="ECO:0000256" key="1">
    <source>
        <dbReference type="ARBA" id="ARBA00001933"/>
    </source>
</evidence>
<keyword evidence="11" id="KW-1185">Reference proteome</keyword>
<evidence type="ECO:0000256" key="5">
    <source>
        <dbReference type="ARBA" id="ARBA00034115"/>
    </source>
</evidence>
<keyword evidence="3" id="KW-0663">Pyridoxal phosphate</keyword>
<reference evidence="10 11" key="1">
    <citation type="submission" date="2024-03" db="EMBL/GenBank/DDBJ databases">
        <authorList>
            <person name="Gkanogiannis A."/>
            <person name="Becerra Lopez-Lavalle L."/>
        </authorList>
    </citation>
    <scope>NUCLEOTIDE SEQUENCE [LARGE SCALE GENOMIC DNA]</scope>
</reference>
<dbReference type="PANTHER" id="PTHR11482:SF6">
    <property type="entry name" value="ORNITHINE DECARBOXYLASE 1-RELATED"/>
    <property type="match status" value="1"/>
</dbReference>
<dbReference type="InterPro" id="IPR022644">
    <property type="entry name" value="De-COase2_N"/>
</dbReference>
<dbReference type="InterPro" id="IPR000183">
    <property type="entry name" value="Orn/DAP/Arg_de-COase"/>
</dbReference>
<evidence type="ECO:0000256" key="6">
    <source>
        <dbReference type="ARBA" id="ARBA00034138"/>
    </source>
</evidence>
<keyword evidence="4" id="KW-0456">Lyase</keyword>
<dbReference type="Proteomes" id="UP001642487">
    <property type="component" value="Chromosome 11"/>
</dbReference>
<dbReference type="EMBL" id="OZ021745">
    <property type="protein sequence ID" value="CAK9312763.1"/>
    <property type="molecule type" value="Genomic_DNA"/>
</dbReference>
<dbReference type="Pfam" id="PF02784">
    <property type="entry name" value="Orn_Arg_deC_N"/>
    <property type="match status" value="1"/>
</dbReference>
<gene>
    <name evidence="10" type="ORF">CITCOLO1_LOCUS4470</name>
</gene>
<comment type="pathway">
    <text evidence="5">Amine and polyamine biosynthesis; putrescine biosynthesis via L-ornithine pathway; putrescine from L-ornithine: step 1/1.</text>
</comment>
<sequence length="112" mass="12350">MKNAAEKDGYIQSLQMATGIKGKKITWINKNGILGFVESIIFSQKEAKQPFCILDLGLLINLVHKWAHDLPMIQPYYAVKCNPNSQFLGAMAALGSTFDCASRAEIESVMAL</sequence>
<evidence type="ECO:0000256" key="2">
    <source>
        <dbReference type="ARBA" id="ARBA00008872"/>
    </source>
</evidence>
<accession>A0ABP0XX78</accession>
<dbReference type="EC" id="4.1.1.17" evidence="6"/>
<evidence type="ECO:0000256" key="8">
    <source>
        <dbReference type="ARBA" id="ARBA00049127"/>
    </source>
</evidence>
<dbReference type="InterPro" id="IPR022653">
    <property type="entry name" value="De-COase2_pyr-phos_BS"/>
</dbReference>
<proteinExistence type="inferred from homology"/>
<evidence type="ECO:0000313" key="10">
    <source>
        <dbReference type="EMBL" id="CAK9312763.1"/>
    </source>
</evidence>
<dbReference type="InterPro" id="IPR029066">
    <property type="entry name" value="PLP-binding_barrel"/>
</dbReference>
<evidence type="ECO:0000313" key="11">
    <source>
        <dbReference type="Proteomes" id="UP001642487"/>
    </source>
</evidence>
<dbReference type="PROSITE" id="PS00878">
    <property type="entry name" value="ODR_DC_2_1"/>
    <property type="match status" value="1"/>
</dbReference>
<dbReference type="Gene3D" id="3.20.20.10">
    <property type="entry name" value="Alanine racemase"/>
    <property type="match status" value="1"/>
</dbReference>
<dbReference type="SUPFAM" id="SSF51419">
    <property type="entry name" value="PLP-binding barrel"/>
    <property type="match status" value="1"/>
</dbReference>
<dbReference type="PANTHER" id="PTHR11482">
    <property type="entry name" value="ARGININE/DIAMINOPIMELATE/ORNITHINE DECARBOXYLASE"/>
    <property type="match status" value="1"/>
</dbReference>
<name>A0ABP0XX78_9ROSI</name>
<evidence type="ECO:0000259" key="9">
    <source>
        <dbReference type="Pfam" id="PF02784"/>
    </source>
</evidence>
<comment type="similarity">
    <text evidence="2">Belongs to the Orn/Lys/Arg decarboxylase class-II family.</text>
</comment>
<dbReference type="PRINTS" id="PR01182">
    <property type="entry name" value="ORNDCRBXLASE"/>
</dbReference>
<evidence type="ECO:0000256" key="7">
    <source>
        <dbReference type="ARBA" id="ARBA00046672"/>
    </source>
</evidence>
<comment type="subunit">
    <text evidence="7">Homodimer. Only the dimer is catalytically active, as the active sites are constructed of residues from both monomers.</text>
</comment>
<evidence type="ECO:0000256" key="3">
    <source>
        <dbReference type="ARBA" id="ARBA00022898"/>
    </source>
</evidence>
<dbReference type="PRINTS" id="PR01179">
    <property type="entry name" value="ODADCRBXLASE"/>
</dbReference>
<feature type="non-terminal residue" evidence="10">
    <location>
        <position position="112"/>
    </location>
</feature>
<comment type="catalytic activity">
    <reaction evidence="8">
        <text>L-ornithine + H(+) = putrescine + CO2</text>
        <dbReference type="Rhea" id="RHEA:22964"/>
        <dbReference type="ChEBI" id="CHEBI:15378"/>
        <dbReference type="ChEBI" id="CHEBI:16526"/>
        <dbReference type="ChEBI" id="CHEBI:46911"/>
        <dbReference type="ChEBI" id="CHEBI:326268"/>
        <dbReference type="EC" id="4.1.1.17"/>
    </reaction>
</comment>